<dbReference type="PANTHER" id="PTHR43344">
    <property type="entry name" value="PHOSPHOSERINE PHOSPHATASE"/>
    <property type="match status" value="1"/>
</dbReference>
<dbReference type="CDD" id="cd02612">
    <property type="entry name" value="HAD_PGPPase"/>
    <property type="match status" value="1"/>
</dbReference>
<sequence>MARTGFIAGRFGEFPARWNLGPLGQGLTDQLARISRSPFGPSEEELRANLAGEASADAALALHDAELASAAEEQTEGPEVPRDLTAAAFFDVDNTMVQGASIVHFARGLAARKYFKTSDLVDIAWKQVKFRVTGKENSTDMASGKEKALEFIAGRSTAELAALGEEIYDEIIADKIWPGTRALAQMHLDAGQQVWLVTATPVELAQVIAKRLGLTGALGTVAESVDGKFTGRLVGDILHGLGKAHAVRTLAIREGLNLKRCTAYSDSHNDVPMLSLVGTAVAINPDSDLREVAKNRGWEIRDFRTGRKAAKIGVPTALALGAAGGAVAAAITRRRDLH</sequence>
<dbReference type="GO" id="GO:0016787">
    <property type="term" value="F:hydrolase activity"/>
    <property type="evidence" value="ECO:0007669"/>
    <property type="project" value="UniProtKB-KW"/>
</dbReference>
<proteinExistence type="inferred from homology"/>
<evidence type="ECO:0000256" key="2">
    <source>
        <dbReference type="ARBA" id="ARBA00022723"/>
    </source>
</evidence>
<accession>A0A5R8NHW5</accession>
<keyword evidence="3 6" id="KW-0378">Hydrolase</keyword>
<dbReference type="Gene3D" id="1.20.1440.100">
    <property type="entry name" value="SG protein - dephosphorylation function"/>
    <property type="match status" value="1"/>
</dbReference>
<evidence type="ECO:0000256" key="3">
    <source>
        <dbReference type="ARBA" id="ARBA00022801"/>
    </source>
</evidence>
<evidence type="ECO:0000313" key="7">
    <source>
        <dbReference type="Proteomes" id="UP000306378"/>
    </source>
</evidence>
<keyword evidence="4" id="KW-0460">Magnesium</keyword>
<dbReference type="SUPFAM" id="SSF56784">
    <property type="entry name" value="HAD-like"/>
    <property type="match status" value="1"/>
</dbReference>
<keyword evidence="5" id="KW-0812">Transmembrane</keyword>
<dbReference type="EMBL" id="VBUT01000008">
    <property type="protein sequence ID" value="TLF75251.1"/>
    <property type="molecule type" value="Genomic_DNA"/>
</dbReference>
<organism evidence="6 7">
    <name type="scientific">Nocardia cyriacigeorgica</name>
    <dbReference type="NCBI Taxonomy" id="135487"/>
    <lineage>
        <taxon>Bacteria</taxon>
        <taxon>Bacillati</taxon>
        <taxon>Actinomycetota</taxon>
        <taxon>Actinomycetes</taxon>
        <taxon>Mycobacteriales</taxon>
        <taxon>Nocardiaceae</taxon>
        <taxon>Nocardia</taxon>
    </lineage>
</organism>
<dbReference type="InterPro" id="IPR050582">
    <property type="entry name" value="HAD-like_SerB"/>
</dbReference>
<dbReference type="Pfam" id="PF12710">
    <property type="entry name" value="HAD"/>
    <property type="match status" value="1"/>
</dbReference>
<comment type="caution">
    <text evidence="6">The sequence shown here is derived from an EMBL/GenBank/DDBJ whole genome shotgun (WGS) entry which is preliminary data.</text>
</comment>
<dbReference type="FunFam" id="3.40.50.1000:FF:000025">
    <property type="entry name" value="HAD hydrolase, family IB"/>
    <property type="match status" value="1"/>
</dbReference>
<dbReference type="InterPro" id="IPR006385">
    <property type="entry name" value="HAD_hydro_SerB1"/>
</dbReference>
<dbReference type="AlphaFoldDB" id="A0A5R8NHW5"/>
<reference evidence="6 7" key="1">
    <citation type="submission" date="2019-05" db="EMBL/GenBank/DDBJ databases">
        <title>Genomes sequences of two Nocardia cyriacigeorgica environmental isolates, type strains Nocardia asteroides ATCC 19247 and Nocardia cyriacigeorgica DSM 44484.</title>
        <authorList>
            <person name="Vautrin F."/>
            <person name="Bergeron E."/>
            <person name="Dubost A."/>
            <person name="Abrouk D."/>
            <person name="Rodriguez Nava V."/>
            <person name="Pujic P."/>
        </authorList>
    </citation>
    <scope>NUCLEOTIDE SEQUENCE [LARGE SCALE GENOMIC DNA]</scope>
    <source>
        <strain evidence="6 7">EML 446</strain>
    </source>
</reference>
<feature type="transmembrane region" description="Helical" evidence="5">
    <location>
        <begin position="312"/>
        <end position="332"/>
    </location>
</feature>
<keyword evidence="2" id="KW-0479">Metal-binding</keyword>
<gene>
    <name evidence="6" type="ORF">FEK34_21085</name>
</gene>
<evidence type="ECO:0000256" key="5">
    <source>
        <dbReference type="SAM" id="Phobius"/>
    </source>
</evidence>
<evidence type="ECO:0000256" key="1">
    <source>
        <dbReference type="ARBA" id="ARBA00009184"/>
    </source>
</evidence>
<name>A0A5R8NHW5_9NOCA</name>
<dbReference type="GO" id="GO:0046872">
    <property type="term" value="F:metal ion binding"/>
    <property type="evidence" value="ECO:0007669"/>
    <property type="project" value="UniProtKB-KW"/>
</dbReference>
<protein>
    <submittedName>
        <fullName evidence="6">HAD-IB family hydrolase</fullName>
    </submittedName>
</protein>
<comment type="similarity">
    <text evidence="1">Belongs to the HAD-like hydrolase superfamily. SerB family.</text>
</comment>
<dbReference type="InterPro" id="IPR036412">
    <property type="entry name" value="HAD-like_sf"/>
</dbReference>
<evidence type="ECO:0000256" key="4">
    <source>
        <dbReference type="ARBA" id="ARBA00022842"/>
    </source>
</evidence>
<dbReference type="Proteomes" id="UP000306378">
    <property type="component" value="Unassembled WGS sequence"/>
</dbReference>
<dbReference type="NCBIfam" id="TIGR01488">
    <property type="entry name" value="HAD-SF-IB"/>
    <property type="match status" value="1"/>
</dbReference>
<keyword evidence="5" id="KW-0472">Membrane</keyword>
<dbReference type="Gene3D" id="3.40.50.1000">
    <property type="entry name" value="HAD superfamily/HAD-like"/>
    <property type="match status" value="1"/>
</dbReference>
<dbReference type="NCBIfam" id="TIGR01490">
    <property type="entry name" value="HAD-SF-IB-hyp1"/>
    <property type="match status" value="1"/>
</dbReference>
<keyword evidence="5" id="KW-1133">Transmembrane helix</keyword>
<evidence type="ECO:0000313" key="6">
    <source>
        <dbReference type="EMBL" id="TLF75251.1"/>
    </source>
</evidence>
<dbReference type="PANTHER" id="PTHR43344:SF15">
    <property type="entry name" value="PHOSPHOSERINE PHOSPHATASE SERB1"/>
    <property type="match status" value="1"/>
</dbReference>
<dbReference type="InterPro" id="IPR023214">
    <property type="entry name" value="HAD_sf"/>
</dbReference>